<accession>A0ABN7WA22</accession>
<gene>
    <name evidence="2" type="ORF">GMARGA_LOCUS28276</name>
</gene>
<reference evidence="2 3" key="1">
    <citation type="submission" date="2021-06" db="EMBL/GenBank/DDBJ databases">
        <authorList>
            <person name="Kallberg Y."/>
            <person name="Tangrot J."/>
            <person name="Rosling A."/>
        </authorList>
    </citation>
    <scope>NUCLEOTIDE SEQUENCE [LARGE SCALE GENOMIC DNA]</scope>
    <source>
        <strain evidence="2 3">120-4 pot B 10/14</strain>
    </source>
</reference>
<proteinExistence type="predicted"/>
<name>A0ABN7WA22_GIGMA</name>
<evidence type="ECO:0000256" key="1">
    <source>
        <dbReference type="SAM" id="MobiDB-lite"/>
    </source>
</evidence>
<keyword evidence="3" id="KW-1185">Reference proteome</keyword>
<feature type="compositionally biased region" description="Polar residues" evidence="1">
    <location>
        <begin position="109"/>
        <end position="119"/>
    </location>
</feature>
<feature type="region of interest" description="Disordered" evidence="1">
    <location>
        <begin position="58"/>
        <end position="119"/>
    </location>
</feature>
<protein>
    <submittedName>
        <fullName evidence="2">6217_t:CDS:1</fullName>
    </submittedName>
</protein>
<feature type="non-terminal residue" evidence="2">
    <location>
        <position position="1"/>
    </location>
</feature>
<evidence type="ECO:0000313" key="2">
    <source>
        <dbReference type="EMBL" id="CAG8823194.1"/>
    </source>
</evidence>
<dbReference type="Proteomes" id="UP000789901">
    <property type="component" value="Unassembled WGS sequence"/>
</dbReference>
<organism evidence="2 3">
    <name type="scientific">Gigaspora margarita</name>
    <dbReference type="NCBI Taxonomy" id="4874"/>
    <lineage>
        <taxon>Eukaryota</taxon>
        <taxon>Fungi</taxon>
        <taxon>Fungi incertae sedis</taxon>
        <taxon>Mucoromycota</taxon>
        <taxon>Glomeromycotina</taxon>
        <taxon>Glomeromycetes</taxon>
        <taxon>Diversisporales</taxon>
        <taxon>Gigasporaceae</taxon>
        <taxon>Gigaspora</taxon>
    </lineage>
</organism>
<evidence type="ECO:0000313" key="3">
    <source>
        <dbReference type="Proteomes" id="UP000789901"/>
    </source>
</evidence>
<comment type="caution">
    <text evidence="2">The sequence shown here is derived from an EMBL/GenBank/DDBJ whole genome shotgun (WGS) entry which is preliminary data.</text>
</comment>
<dbReference type="EMBL" id="CAJVQB010035900">
    <property type="protein sequence ID" value="CAG8823194.1"/>
    <property type="molecule type" value="Genomic_DNA"/>
</dbReference>
<feature type="compositionally biased region" description="Polar residues" evidence="1">
    <location>
        <begin position="84"/>
        <end position="101"/>
    </location>
</feature>
<sequence>QIQENEYDKTLEQNMPKRQKKLKFSDMKNNKENAFYNNKKVEFELSALKDITNIWNNSSTEYSGEDNETSQKLPTNIIEPEPMTDTSTQVEQTIKCETTQDPIKKKTQDTNPLQSVNTS</sequence>